<keyword evidence="3" id="KW-1185">Reference proteome</keyword>
<evidence type="ECO:0000313" key="3">
    <source>
        <dbReference type="Proteomes" id="UP001056426"/>
    </source>
</evidence>
<feature type="transmembrane region" description="Helical" evidence="1">
    <location>
        <begin position="57"/>
        <end position="74"/>
    </location>
</feature>
<dbReference type="RefSeq" id="WP_250725465.1">
    <property type="nucleotide sequence ID" value="NZ_CP098400.1"/>
</dbReference>
<accession>A0A9J6ZTL0</accession>
<name>A0A9J6ZTL0_9BACT</name>
<dbReference type="KEGG" id="alkq:M9189_06295"/>
<protein>
    <submittedName>
        <fullName evidence="2">Uncharacterized protein</fullName>
    </submittedName>
</protein>
<dbReference type="Proteomes" id="UP001056426">
    <property type="component" value="Chromosome"/>
</dbReference>
<keyword evidence="1" id="KW-1133">Transmembrane helix</keyword>
<evidence type="ECO:0000256" key="1">
    <source>
        <dbReference type="SAM" id="Phobius"/>
    </source>
</evidence>
<organism evidence="2 3">
    <name type="scientific">Xiashengella succiniciproducens</name>
    <dbReference type="NCBI Taxonomy" id="2949635"/>
    <lineage>
        <taxon>Bacteria</taxon>
        <taxon>Pseudomonadati</taxon>
        <taxon>Bacteroidota</taxon>
        <taxon>Bacteroidia</taxon>
        <taxon>Marinilabiliales</taxon>
        <taxon>Marinilabiliaceae</taxon>
        <taxon>Xiashengella</taxon>
    </lineage>
</organism>
<gene>
    <name evidence="2" type="ORF">M9189_06295</name>
</gene>
<evidence type="ECO:0000313" key="2">
    <source>
        <dbReference type="EMBL" id="URW80961.1"/>
    </source>
</evidence>
<dbReference type="EMBL" id="CP098400">
    <property type="protein sequence ID" value="URW80961.1"/>
    <property type="molecule type" value="Genomic_DNA"/>
</dbReference>
<keyword evidence="1" id="KW-0812">Transmembrane</keyword>
<feature type="transmembrane region" description="Helical" evidence="1">
    <location>
        <begin position="5"/>
        <end position="25"/>
    </location>
</feature>
<reference evidence="2" key="1">
    <citation type="submission" date="2022-05" db="EMBL/GenBank/DDBJ databases">
        <authorList>
            <person name="Sun X."/>
        </authorList>
    </citation>
    <scope>NUCLEOTIDE SEQUENCE</scope>
    <source>
        <strain evidence="2">Ai-910</strain>
    </source>
</reference>
<dbReference type="AlphaFoldDB" id="A0A9J6ZTL0"/>
<reference evidence="2" key="2">
    <citation type="submission" date="2022-06" db="EMBL/GenBank/DDBJ databases">
        <title>Xiashengella guii gen. nov. sp. nov., a bacterium isolated form anaerobic digestion tank.</title>
        <authorList>
            <person name="Huang H."/>
        </authorList>
    </citation>
    <scope>NUCLEOTIDE SEQUENCE</scope>
    <source>
        <strain evidence="2">Ai-910</strain>
    </source>
</reference>
<proteinExistence type="predicted"/>
<sequence length="89" mass="10197">MRKTIFYIALILSGLGIPLNIFGILNTMVSLKYETDNPRDCISLVTGTDLCELITRMKIWILICVLLITILLIFRKRLLKTNNSKPETK</sequence>
<keyword evidence="1" id="KW-0472">Membrane</keyword>